<evidence type="ECO:0000256" key="4">
    <source>
        <dbReference type="ARBA" id="ARBA00012791"/>
    </source>
</evidence>
<evidence type="ECO:0000313" key="14">
    <source>
        <dbReference type="RefSeq" id="XP_014662621.1"/>
    </source>
</evidence>
<evidence type="ECO:0000256" key="7">
    <source>
        <dbReference type="ARBA" id="ARBA00022643"/>
    </source>
</evidence>
<comment type="catalytic activity">
    <reaction evidence="10 11">
        <text>(S)-dihydroorotate + a quinone = orotate + a quinol</text>
        <dbReference type="Rhea" id="RHEA:30187"/>
        <dbReference type="ChEBI" id="CHEBI:24646"/>
        <dbReference type="ChEBI" id="CHEBI:30839"/>
        <dbReference type="ChEBI" id="CHEBI:30864"/>
        <dbReference type="ChEBI" id="CHEBI:132124"/>
        <dbReference type="EC" id="1.3.5.2"/>
    </reaction>
</comment>
<dbReference type="PANTHER" id="PTHR48109:SF4">
    <property type="entry name" value="DIHYDROOROTATE DEHYDROGENASE (QUINONE), MITOCHONDRIAL"/>
    <property type="match status" value="1"/>
</dbReference>
<sequence length="396" mass="41801">MSKVALSNASKWKEGIIVLISGTAVFLGGMTATGQPRFYRNVLMPIGQKLFDAETAHQWTIKLAKWRALPYIKPLDSSVLKSRVWNLDFDNPVGLAAGFDKQGEAVDGLLKLGFGFVEVGSVTPEPQPGNAKPRVFRLPEDGAVINRYGFNSDGHTVVLERLTSRGTDTRSPGVVGVNLGKNASSADAVGDYVSGVRAFGDIADYLVVNVSSPNTPGLRAMQRREALLALVAAATDARDRLARSPRPPLLVKVAPDLTREEKVDVAAVVSRPGSGVDGIVVSNTTISRPAGLKSEHAAETGGLSGAPLKSLATETIRDFYALTSGAVPIIGVGGVASGRDAYEKIKAGASLVQLYTAFVYHGPPIARTVNEELEKLLVADGYKSVSEAVGADHKSV</sequence>
<dbReference type="NCBIfam" id="TIGR01036">
    <property type="entry name" value="pyrD_sub2"/>
    <property type="match status" value="1"/>
</dbReference>
<comment type="pathway">
    <text evidence="2 11">Pyrimidine metabolism; UMP biosynthesis via de novo pathway; orotate from (S)-dihydroorotate (quinone route): step 1/1.</text>
</comment>
<dbReference type="InterPro" id="IPR050074">
    <property type="entry name" value="DHO_dehydrogenase"/>
</dbReference>
<dbReference type="CDD" id="cd04738">
    <property type="entry name" value="DHOD_2_like"/>
    <property type="match status" value="1"/>
</dbReference>
<feature type="domain" description="Dihydroorotate dehydrogenase catalytic" evidence="12">
    <location>
        <begin position="80"/>
        <end position="377"/>
    </location>
</feature>
<keyword evidence="13" id="KW-1185">Reference proteome</keyword>
<proteinExistence type="inferred from homology"/>
<dbReference type="Proteomes" id="UP000695022">
    <property type="component" value="Unplaced"/>
</dbReference>
<dbReference type="GeneID" id="106805514"/>
<protein>
    <recommendedName>
        <fullName evidence="5 11">Dihydroorotate dehydrogenase (quinone), mitochondrial</fullName>
        <shortName evidence="11">DHOdehase</shortName>
        <ecNumber evidence="4 11">1.3.5.2</ecNumber>
    </recommendedName>
</protein>
<keyword evidence="6 11" id="KW-0285">Flavoprotein</keyword>
<name>A0ABM1DRQ0_PRICU</name>
<keyword evidence="11" id="KW-0496">Mitochondrion</keyword>
<accession>A0ABM1DRQ0</accession>
<keyword evidence="8 11" id="KW-0560">Oxidoreductase</keyword>
<dbReference type="PROSITE" id="PS00911">
    <property type="entry name" value="DHODEHASE_1"/>
    <property type="match status" value="1"/>
</dbReference>
<dbReference type="InterPro" id="IPR005720">
    <property type="entry name" value="Dihydroorotate_DH_cat"/>
</dbReference>
<dbReference type="EC" id="1.3.5.2" evidence="4 11"/>
<dbReference type="InterPro" id="IPR001295">
    <property type="entry name" value="Dihydroorotate_DH_CS"/>
</dbReference>
<dbReference type="InterPro" id="IPR013785">
    <property type="entry name" value="Aldolase_TIM"/>
</dbReference>
<dbReference type="Pfam" id="PF01180">
    <property type="entry name" value="DHO_dh"/>
    <property type="match status" value="1"/>
</dbReference>
<organism evidence="13 14">
    <name type="scientific">Priapulus caudatus</name>
    <name type="common">Priapulid worm</name>
    <dbReference type="NCBI Taxonomy" id="37621"/>
    <lineage>
        <taxon>Eukaryota</taxon>
        <taxon>Metazoa</taxon>
        <taxon>Ecdysozoa</taxon>
        <taxon>Scalidophora</taxon>
        <taxon>Priapulida</taxon>
        <taxon>Priapulimorpha</taxon>
        <taxon>Priapulimorphida</taxon>
        <taxon>Priapulidae</taxon>
        <taxon>Priapulus</taxon>
    </lineage>
</organism>
<dbReference type="NCBIfam" id="NF003652">
    <property type="entry name" value="PRK05286.2-5"/>
    <property type="match status" value="1"/>
</dbReference>
<keyword evidence="7 11" id="KW-0288">FMN</keyword>
<keyword evidence="9" id="KW-0472">Membrane</keyword>
<dbReference type="RefSeq" id="XP_014662621.1">
    <property type="nucleotide sequence ID" value="XM_014807135.1"/>
</dbReference>
<evidence type="ECO:0000256" key="10">
    <source>
        <dbReference type="ARBA" id="ARBA00048639"/>
    </source>
</evidence>
<dbReference type="PROSITE" id="PS00912">
    <property type="entry name" value="DHODEHASE_2"/>
    <property type="match status" value="1"/>
</dbReference>
<evidence type="ECO:0000256" key="2">
    <source>
        <dbReference type="ARBA" id="ARBA00005161"/>
    </source>
</evidence>
<evidence type="ECO:0000256" key="6">
    <source>
        <dbReference type="ARBA" id="ARBA00022630"/>
    </source>
</evidence>
<gene>
    <name evidence="14" type="primary">LOC106805514</name>
</gene>
<evidence type="ECO:0000259" key="12">
    <source>
        <dbReference type="Pfam" id="PF01180"/>
    </source>
</evidence>
<reference evidence="14" key="1">
    <citation type="submission" date="2025-08" db="UniProtKB">
        <authorList>
            <consortium name="RefSeq"/>
        </authorList>
    </citation>
    <scope>IDENTIFICATION</scope>
</reference>
<dbReference type="InterPro" id="IPR005719">
    <property type="entry name" value="Dihydroorotate_DH_2"/>
</dbReference>
<dbReference type="NCBIfam" id="NF003645">
    <property type="entry name" value="PRK05286.1-2"/>
    <property type="match status" value="1"/>
</dbReference>
<comment type="cofactor">
    <cofactor evidence="11">
        <name>FMN</name>
        <dbReference type="ChEBI" id="CHEBI:58210"/>
    </cofactor>
    <text evidence="11">Binds 1 FMN per subunit.</text>
</comment>
<comment type="subcellular location">
    <subcellularLocation>
        <location evidence="1">Membrane</location>
    </subcellularLocation>
    <subcellularLocation>
        <location evidence="11">Mitochondrion inner membrane</location>
        <topology evidence="11">Single-pass membrane protein</topology>
    </subcellularLocation>
</comment>
<dbReference type="SUPFAM" id="SSF51395">
    <property type="entry name" value="FMN-linked oxidoreductases"/>
    <property type="match status" value="1"/>
</dbReference>
<dbReference type="PANTHER" id="PTHR48109">
    <property type="entry name" value="DIHYDROOROTATE DEHYDROGENASE (QUINONE), MITOCHONDRIAL-RELATED"/>
    <property type="match status" value="1"/>
</dbReference>
<evidence type="ECO:0000256" key="5">
    <source>
        <dbReference type="ARBA" id="ARBA00017599"/>
    </source>
</evidence>
<evidence type="ECO:0000256" key="1">
    <source>
        <dbReference type="ARBA" id="ARBA00004370"/>
    </source>
</evidence>
<evidence type="ECO:0000256" key="8">
    <source>
        <dbReference type="ARBA" id="ARBA00023002"/>
    </source>
</evidence>
<evidence type="ECO:0000313" key="13">
    <source>
        <dbReference type="Proteomes" id="UP000695022"/>
    </source>
</evidence>
<comment type="similarity">
    <text evidence="3 11">Belongs to the dihydroorotate dehydrogenase family. Type 2 subfamily.</text>
</comment>
<evidence type="ECO:0000256" key="11">
    <source>
        <dbReference type="RuleBase" id="RU361255"/>
    </source>
</evidence>
<evidence type="ECO:0000256" key="9">
    <source>
        <dbReference type="ARBA" id="ARBA00023136"/>
    </source>
</evidence>
<evidence type="ECO:0000256" key="3">
    <source>
        <dbReference type="ARBA" id="ARBA00005359"/>
    </source>
</evidence>
<keyword evidence="11" id="KW-0999">Mitochondrion inner membrane</keyword>
<dbReference type="Gene3D" id="3.20.20.70">
    <property type="entry name" value="Aldolase class I"/>
    <property type="match status" value="1"/>
</dbReference>